<keyword evidence="1" id="KW-0472">Membrane</keyword>
<feature type="transmembrane region" description="Helical" evidence="1">
    <location>
        <begin position="91"/>
        <end position="112"/>
    </location>
</feature>
<dbReference type="EMBL" id="MLIQ01000049">
    <property type="protein sequence ID" value="OHU46091.1"/>
    <property type="molecule type" value="Genomic_DNA"/>
</dbReference>
<evidence type="ECO:0000313" key="3">
    <source>
        <dbReference type="Proteomes" id="UP000180043"/>
    </source>
</evidence>
<evidence type="ECO:0000256" key="1">
    <source>
        <dbReference type="SAM" id="Phobius"/>
    </source>
</evidence>
<reference evidence="2 3" key="1">
    <citation type="submission" date="2016-10" db="EMBL/GenBank/DDBJ databases">
        <title>Evaluation of Human, Veterinary and Environmental Mycobacterium chelonae Isolates by Core Genome Phylogenomic Analysis, Targeted Gene Comparison, and Anti-microbial Susceptibility Patterns: A Tale of Mistaken Identities.</title>
        <authorList>
            <person name="Fogelson S.B."/>
            <person name="Camus A.C."/>
            <person name="Lorenz W."/>
            <person name="Vasireddy R."/>
            <person name="Vasireddy S."/>
            <person name="Smith T."/>
            <person name="Brown-Elliott B.A."/>
            <person name="Wallace R.J.Jr."/>
            <person name="Hasan N.A."/>
            <person name="Reischl U."/>
            <person name="Sanchez S."/>
        </authorList>
    </citation>
    <scope>NUCLEOTIDE SEQUENCE [LARGE SCALE GENOMIC DNA]</scope>
    <source>
        <strain evidence="2 3">15515</strain>
    </source>
</reference>
<proteinExistence type="predicted"/>
<keyword evidence="1" id="KW-1133">Transmembrane helix</keyword>
<organism evidence="2 3">
    <name type="scientific">Mycobacteroides chelonae</name>
    <name type="common">Mycobacterium chelonae</name>
    <dbReference type="NCBI Taxonomy" id="1774"/>
    <lineage>
        <taxon>Bacteria</taxon>
        <taxon>Bacillati</taxon>
        <taxon>Actinomycetota</taxon>
        <taxon>Actinomycetes</taxon>
        <taxon>Mycobacteriales</taxon>
        <taxon>Mycobacteriaceae</taxon>
        <taxon>Mycobacteroides</taxon>
    </lineage>
</organism>
<protein>
    <submittedName>
        <fullName evidence="2">Uncharacterized protein</fullName>
    </submittedName>
</protein>
<dbReference type="Proteomes" id="UP000180043">
    <property type="component" value="Unassembled WGS sequence"/>
</dbReference>
<comment type="caution">
    <text evidence="2">The sequence shown here is derived from an EMBL/GenBank/DDBJ whole genome shotgun (WGS) entry which is preliminary data.</text>
</comment>
<name>A0A1S1LCE0_MYCCH</name>
<sequence>MAALDMAALCATKSLTSQPSLFEAIVREKDKVRRALKNHSYRVDETPNKDIATGPVLAILLDPVIGSLTGEQRDARLRQIIEQTRPLRPRYLRGVQVLVTLMGVLVIGAMFLTGGASPVFVMGIIGMVLMLWAATPDRHALNIISVNYPTISLAQAQHLAELPSAAVTDVSGMLADHSRDIAEVHAAIAELDREWLEYQLDLHDWWLAKPQLRNDNDPAVKEFRDAQYELRELAQNLSTTSTGEQVSTALAAARRALKAWGAANTRALALGVTGLGASEEAALHTLYGLASQLNDPHTPEAQCPQIVNHITRIMPKLVTVPCTLADIAVLPAIERRLKAIAPPDDRRA</sequence>
<accession>A0A1S1LCE0</accession>
<keyword evidence="1" id="KW-0812">Transmembrane</keyword>
<dbReference type="AlphaFoldDB" id="A0A1S1LCE0"/>
<evidence type="ECO:0000313" key="2">
    <source>
        <dbReference type="EMBL" id="OHU46091.1"/>
    </source>
</evidence>
<gene>
    <name evidence="2" type="ORF">BKG82_28325</name>
</gene>